<dbReference type="InterPro" id="IPR023827">
    <property type="entry name" value="Peptidase_S8_Asp-AS"/>
</dbReference>
<evidence type="ECO:0000313" key="9">
    <source>
        <dbReference type="Proteomes" id="UP000021816"/>
    </source>
</evidence>
<keyword evidence="2 5" id="KW-0645">Protease</keyword>
<feature type="region of interest" description="Disordered" evidence="6">
    <location>
        <begin position="449"/>
        <end position="489"/>
    </location>
</feature>
<feature type="active site" description="Charge relay system" evidence="5">
    <location>
        <position position="305"/>
    </location>
</feature>
<proteinExistence type="inferred from homology"/>
<dbReference type="InterPro" id="IPR000209">
    <property type="entry name" value="Peptidase_S8/S53_dom"/>
</dbReference>
<keyword evidence="4 5" id="KW-0720">Serine protease</keyword>
<comment type="similarity">
    <text evidence="1 5">Belongs to the peptidase S8 family.</text>
</comment>
<dbReference type="GO" id="GO:0006508">
    <property type="term" value="P:proteolysis"/>
    <property type="evidence" value="ECO:0007669"/>
    <property type="project" value="UniProtKB-KW"/>
</dbReference>
<evidence type="ECO:0000313" key="8">
    <source>
        <dbReference type="EMBL" id="EXI78197.1"/>
    </source>
</evidence>
<dbReference type="Proteomes" id="UP000021816">
    <property type="component" value="Unassembled WGS sequence"/>
</dbReference>
<dbReference type="Gene3D" id="3.40.50.200">
    <property type="entry name" value="Peptidase S8/S53 domain"/>
    <property type="match status" value="1"/>
</dbReference>
<dbReference type="InterPro" id="IPR015500">
    <property type="entry name" value="Peptidase_S8_subtilisin-rel"/>
</dbReference>
<dbReference type="PROSITE" id="PS51892">
    <property type="entry name" value="SUBTILASE"/>
    <property type="match status" value="1"/>
</dbReference>
<dbReference type="Pfam" id="PF00082">
    <property type="entry name" value="Peptidase_S8"/>
    <property type="match status" value="1"/>
</dbReference>
<evidence type="ECO:0000256" key="5">
    <source>
        <dbReference type="PROSITE-ProRule" id="PRU01240"/>
    </source>
</evidence>
<dbReference type="InterPro" id="IPR034074">
    <property type="entry name" value="Y4bN_pept_dom"/>
</dbReference>
<dbReference type="PATRIC" id="fig|1454003.3.peg.3339"/>
<reference evidence="8 9" key="1">
    <citation type="submission" date="2014-02" db="EMBL/GenBank/DDBJ databases">
        <title>Expanding our view of genomic diversity in Candidatus Accumulibacter clades.</title>
        <authorList>
            <person name="Skennerton C.T."/>
            <person name="Barr J.J."/>
            <person name="Slater F.R."/>
            <person name="Bond P.L."/>
            <person name="Tyson G.W."/>
        </authorList>
    </citation>
    <scope>NUCLEOTIDE SEQUENCE [LARGE SCALE GENOMIC DNA]</scope>
    <source>
        <strain evidence="9">BA-92</strain>
    </source>
</reference>
<dbReference type="PRINTS" id="PR00723">
    <property type="entry name" value="SUBTILISIN"/>
</dbReference>
<evidence type="ECO:0000256" key="3">
    <source>
        <dbReference type="ARBA" id="ARBA00022801"/>
    </source>
</evidence>
<comment type="caution">
    <text evidence="8">The sequence shown here is derived from an EMBL/GenBank/DDBJ whole genome shotgun (WGS) entry which is preliminary data.</text>
</comment>
<sequence length="760" mass="82339">MKAKKEHPILVVAPRANDLKQKVIGGFTEPKELVPVNSALRDGLIDQLGMVRQAVAGTHAKYPEIPTVITLRLRTEAMAKSNRPMQLLDRVGMLPIGTQGLGELLLPATTHSLSQLACVISDNNAKGIRANISTIESFTAYGADQALQIGKRFRQLSDVKAWIKAGKPFVLERFSNTDESIDALIDEQLQALLRKTECRVSKQQPAMSRRAQFVEIKSLDAALTIAAFPGVRSVAPAEEFSPIRITPQWFVPVGTAPAGTLPAPPADLPVVAVVDTGVDPKHKLLNPWLAGRETYVLPRDTDYLHGSFVAGLVAGSRAINGGDTHFPAAQSRILDIAALATTGNTTADEMINAITESLKKHPEVKVWNCSFGSPNPGDPDEFGQLARELDALSDKHGVLFVIAAGNFNGAPLRAWPNPPDFDGKDRISPPAESARGLTVGSVAHVDAHVTAGSPSPFSRRGPGPAKTPKPDITHRGGNQDSTGKFGGAGVRSLLPDGRIGESIGTSFATPLAATLAANAWQVMEQQGHAVRPDMVKALMIHAAALNSPRFTPDERNYHGTGVPDSVMETLFCRPDTFTLLFDAEMYDGVFWEKTPFPIPVCLHPGGTHFKGEIILTLTYAPPVDGRHGAEYIRANVNAHFGSYDPDADGVIKHHGIVPLDTPDKQDLYEAAMIDHGFKWSPVKVYRARFRQGKAGCNFRLYLELLRRAGEARQPEPQRAIVLISMRGISDDQPVYTDGIRALRAVNWITNRIATATHIRV</sequence>
<evidence type="ECO:0000256" key="2">
    <source>
        <dbReference type="ARBA" id="ARBA00022670"/>
    </source>
</evidence>
<evidence type="ECO:0000256" key="1">
    <source>
        <dbReference type="ARBA" id="ARBA00011073"/>
    </source>
</evidence>
<dbReference type="SUPFAM" id="SSF52743">
    <property type="entry name" value="Subtilisin-like"/>
    <property type="match status" value="1"/>
</dbReference>
<dbReference type="PANTHER" id="PTHR43806:SF11">
    <property type="entry name" value="CEREVISIN-RELATED"/>
    <property type="match status" value="1"/>
</dbReference>
<dbReference type="EC" id="3.4.21.-" evidence="8"/>
<feature type="active site" description="Charge relay system" evidence="5">
    <location>
        <position position="506"/>
    </location>
</feature>
<dbReference type="AlphaFoldDB" id="A0A011PMD2"/>
<dbReference type="NCBIfam" id="NF042956">
    <property type="entry name" value="IteS_antiphage"/>
    <property type="match status" value="1"/>
</dbReference>
<gene>
    <name evidence="8" type="primary">aprX</name>
    <name evidence="8" type="ORF">AW10_03281</name>
</gene>
<dbReference type="STRING" id="1454003.AW10_03281"/>
<dbReference type="PROSITE" id="PS00136">
    <property type="entry name" value="SUBTILASE_ASP"/>
    <property type="match status" value="1"/>
</dbReference>
<dbReference type="GO" id="GO:0004252">
    <property type="term" value="F:serine-type endopeptidase activity"/>
    <property type="evidence" value="ECO:0007669"/>
    <property type="project" value="UniProtKB-UniRule"/>
</dbReference>
<dbReference type="InterPro" id="IPR049955">
    <property type="entry name" value="IteS-like"/>
</dbReference>
<keyword evidence="3 5" id="KW-0378">Hydrolase</keyword>
<feature type="active site" description="Charge relay system" evidence="5">
    <location>
        <position position="275"/>
    </location>
</feature>
<feature type="compositionally biased region" description="Low complexity" evidence="6">
    <location>
        <begin position="452"/>
        <end position="464"/>
    </location>
</feature>
<name>A0A011PMD2_9PROT</name>
<evidence type="ECO:0000259" key="7">
    <source>
        <dbReference type="Pfam" id="PF00082"/>
    </source>
</evidence>
<organism evidence="8 9">
    <name type="scientific">Candidatus Accumulibacter appositus</name>
    <dbReference type="NCBI Taxonomy" id="1454003"/>
    <lineage>
        <taxon>Bacteria</taxon>
        <taxon>Pseudomonadati</taxon>
        <taxon>Pseudomonadota</taxon>
        <taxon>Betaproteobacteria</taxon>
        <taxon>Candidatus Accumulibacter</taxon>
    </lineage>
</organism>
<dbReference type="InterPro" id="IPR050131">
    <property type="entry name" value="Peptidase_S8_subtilisin-like"/>
</dbReference>
<evidence type="ECO:0000256" key="6">
    <source>
        <dbReference type="SAM" id="MobiDB-lite"/>
    </source>
</evidence>
<dbReference type="InterPro" id="IPR036852">
    <property type="entry name" value="Peptidase_S8/S53_dom_sf"/>
</dbReference>
<evidence type="ECO:0000256" key="4">
    <source>
        <dbReference type="ARBA" id="ARBA00022825"/>
    </source>
</evidence>
<dbReference type="EMBL" id="JEMX01000078">
    <property type="protein sequence ID" value="EXI78197.1"/>
    <property type="molecule type" value="Genomic_DNA"/>
</dbReference>
<dbReference type="PANTHER" id="PTHR43806">
    <property type="entry name" value="PEPTIDASE S8"/>
    <property type="match status" value="1"/>
</dbReference>
<accession>A0A011PMD2</accession>
<dbReference type="CDD" id="cd04847">
    <property type="entry name" value="Peptidases_S8_Subtilisin_like_2"/>
    <property type="match status" value="1"/>
</dbReference>
<protein>
    <submittedName>
        <fullName evidence="8">Serine protease AprX</fullName>
        <ecNumber evidence="8">3.4.21.-</ecNumber>
    </submittedName>
</protein>
<feature type="domain" description="Peptidase S8/S53" evidence="7">
    <location>
        <begin position="270"/>
        <end position="547"/>
    </location>
</feature>